<dbReference type="AlphaFoldDB" id="A0A9N8S1K8"/>
<keyword evidence="2" id="KW-1185">Reference proteome</keyword>
<reference evidence="1" key="1">
    <citation type="submission" date="2021-04" db="EMBL/GenBank/DDBJ databases">
        <authorList>
            <person name="Vanwijnsberghe S."/>
        </authorList>
    </citation>
    <scope>NUCLEOTIDE SEQUENCE</scope>
    <source>
        <strain evidence="1">LMG 31841</strain>
    </source>
</reference>
<name>A0A9N8S1K8_9BURK</name>
<gene>
    <name evidence="1" type="ORF">LMG31841_04871</name>
</gene>
<organism evidence="1 2">
    <name type="scientific">Paraburkholderia saeva</name>
    <dbReference type="NCBI Taxonomy" id="2777537"/>
    <lineage>
        <taxon>Bacteria</taxon>
        <taxon>Pseudomonadati</taxon>
        <taxon>Pseudomonadota</taxon>
        <taxon>Betaproteobacteria</taxon>
        <taxon>Burkholderiales</taxon>
        <taxon>Burkholderiaceae</taxon>
        <taxon>Paraburkholderia</taxon>
    </lineage>
</organism>
<protein>
    <submittedName>
        <fullName evidence="1">Uncharacterized protein</fullName>
    </submittedName>
</protein>
<dbReference type="RefSeq" id="WP_228882522.1">
    <property type="nucleotide sequence ID" value="NZ_CAJQZC010000011.1"/>
</dbReference>
<sequence>MPKTTKKLKQIYRFLEKNHSWNEAFQLAEYKKALTSCLTAEQRLIALMHMVVHSQSSPPLTLLAPFWEHMHRAPWQERRPTLLELTTYIESLSPRRSASVGPWDRLFRSLESVKGWGPKTAALFVKCVVKLHRSDLSDLYFLQDPQTACAIESNDRLYLPVDKVILKIFDSINVTDLGDKLHPINDSLHAAGYGVEETLVWDDLWFWGFFTQNSSAAGRVFGWNAGRFWGQLSSPKSDIVTIQKKCQQFLGMLQE</sequence>
<evidence type="ECO:0000313" key="2">
    <source>
        <dbReference type="Proteomes" id="UP000789704"/>
    </source>
</evidence>
<accession>A0A9N8S1K8</accession>
<evidence type="ECO:0000313" key="1">
    <source>
        <dbReference type="EMBL" id="CAG4919374.1"/>
    </source>
</evidence>
<proteinExistence type="predicted"/>
<dbReference type="Proteomes" id="UP000789704">
    <property type="component" value="Unassembled WGS sequence"/>
</dbReference>
<comment type="caution">
    <text evidence="1">The sequence shown here is derived from an EMBL/GenBank/DDBJ whole genome shotgun (WGS) entry which is preliminary data.</text>
</comment>
<dbReference type="EMBL" id="CAJQZC010000011">
    <property type="protein sequence ID" value="CAG4919374.1"/>
    <property type="molecule type" value="Genomic_DNA"/>
</dbReference>